<evidence type="ECO:0000313" key="2">
    <source>
        <dbReference type="EMBL" id="TPX41310.1"/>
    </source>
</evidence>
<sequence>MLRHFRASLGGQSTRHLDLIWELGILPRMKLLDLPEELLFLILMSVEDFDLQKLRNTCPRLLSLASDVVLLRHFLQRNSQRVSSRLFDRPQRPNREELVAKNIMRGPSSRAMVTALREGRYLGSPRFRAVYEAQRGMERWAKAKSLLKGLSSRPAIESLSERNVIPREALNRFVFCGAITSPPRRVKQGLSPSLVPRAMKLCKAFTRNTVNHLLAKRMDPEKFSKSDVNKLQRITAVPLSAQYAAQALNLHFHLTSQRVLSSLIARPKVEELDAIKILKNDANTALLLCPAVRPKIASYNRMFFESRNLCPLGSSTAKSQTREVFDHAFHVFNTGGSP</sequence>
<name>A0A507CQF3_9FUNG</name>
<keyword evidence="3" id="KW-1185">Reference proteome</keyword>
<dbReference type="InterPro" id="IPR001810">
    <property type="entry name" value="F-box_dom"/>
</dbReference>
<protein>
    <recommendedName>
        <fullName evidence="1">F-box domain-containing protein</fullName>
    </recommendedName>
</protein>
<dbReference type="EMBL" id="QEAN01000275">
    <property type="protein sequence ID" value="TPX41310.1"/>
    <property type="molecule type" value="Genomic_DNA"/>
</dbReference>
<dbReference type="SUPFAM" id="SSF81383">
    <property type="entry name" value="F-box domain"/>
    <property type="match status" value="1"/>
</dbReference>
<reference evidence="2 3" key="1">
    <citation type="journal article" date="2019" name="Sci. Rep.">
        <title>Comparative genomics of chytrid fungi reveal insights into the obligate biotrophic and pathogenic lifestyle of Synchytrium endobioticum.</title>
        <authorList>
            <person name="van de Vossenberg B.T.L.H."/>
            <person name="Warris S."/>
            <person name="Nguyen H.D.T."/>
            <person name="van Gent-Pelzer M.P.E."/>
            <person name="Joly D.L."/>
            <person name="van de Geest H.C."/>
            <person name="Bonants P.J.M."/>
            <person name="Smith D.S."/>
            <person name="Levesque C.A."/>
            <person name="van der Lee T.A.J."/>
        </authorList>
    </citation>
    <scope>NUCLEOTIDE SEQUENCE [LARGE SCALE GENOMIC DNA]</scope>
    <source>
        <strain evidence="2 3">MB42</strain>
    </source>
</reference>
<dbReference type="InterPro" id="IPR036047">
    <property type="entry name" value="F-box-like_dom_sf"/>
</dbReference>
<dbReference type="PROSITE" id="PS50181">
    <property type="entry name" value="FBOX"/>
    <property type="match status" value="1"/>
</dbReference>
<dbReference type="Pfam" id="PF00646">
    <property type="entry name" value="F-box"/>
    <property type="match status" value="1"/>
</dbReference>
<dbReference type="Proteomes" id="UP000317494">
    <property type="component" value="Unassembled WGS sequence"/>
</dbReference>
<feature type="domain" description="F-box" evidence="1">
    <location>
        <begin position="28"/>
        <end position="74"/>
    </location>
</feature>
<evidence type="ECO:0000313" key="3">
    <source>
        <dbReference type="Proteomes" id="UP000317494"/>
    </source>
</evidence>
<proteinExistence type="predicted"/>
<accession>A0A507CQF3</accession>
<dbReference type="STRING" id="286115.A0A507CQF3"/>
<comment type="caution">
    <text evidence="2">The sequence shown here is derived from an EMBL/GenBank/DDBJ whole genome shotgun (WGS) entry which is preliminary data.</text>
</comment>
<organism evidence="2 3">
    <name type="scientific">Synchytrium endobioticum</name>
    <dbReference type="NCBI Taxonomy" id="286115"/>
    <lineage>
        <taxon>Eukaryota</taxon>
        <taxon>Fungi</taxon>
        <taxon>Fungi incertae sedis</taxon>
        <taxon>Chytridiomycota</taxon>
        <taxon>Chytridiomycota incertae sedis</taxon>
        <taxon>Chytridiomycetes</taxon>
        <taxon>Synchytriales</taxon>
        <taxon>Synchytriaceae</taxon>
        <taxon>Synchytrium</taxon>
    </lineage>
</organism>
<dbReference type="AlphaFoldDB" id="A0A507CQF3"/>
<gene>
    <name evidence="2" type="ORF">SeMB42_g05624</name>
</gene>
<dbReference type="VEuPathDB" id="FungiDB:SeMB42_g05624"/>
<evidence type="ECO:0000259" key="1">
    <source>
        <dbReference type="PROSITE" id="PS50181"/>
    </source>
</evidence>